<protein>
    <recommendedName>
        <fullName evidence="3">PB1-like domain-containing protein</fullName>
    </recommendedName>
</protein>
<evidence type="ECO:0000256" key="2">
    <source>
        <dbReference type="SAM" id="MobiDB-lite"/>
    </source>
</evidence>
<evidence type="ECO:0000313" key="5">
    <source>
        <dbReference type="Proteomes" id="UP001153076"/>
    </source>
</evidence>
<accession>A0A9Q1JUZ3</accession>
<feature type="compositionally biased region" description="Polar residues" evidence="2">
    <location>
        <begin position="280"/>
        <end position="298"/>
    </location>
</feature>
<feature type="coiled-coil region" evidence="1">
    <location>
        <begin position="417"/>
        <end position="444"/>
    </location>
</feature>
<organism evidence="4 5">
    <name type="scientific">Carnegiea gigantea</name>
    <dbReference type="NCBI Taxonomy" id="171969"/>
    <lineage>
        <taxon>Eukaryota</taxon>
        <taxon>Viridiplantae</taxon>
        <taxon>Streptophyta</taxon>
        <taxon>Embryophyta</taxon>
        <taxon>Tracheophyta</taxon>
        <taxon>Spermatophyta</taxon>
        <taxon>Magnoliopsida</taxon>
        <taxon>eudicotyledons</taxon>
        <taxon>Gunneridae</taxon>
        <taxon>Pentapetalae</taxon>
        <taxon>Caryophyllales</taxon>
        <taxon>Cactineae</taxon>
        <taxon>Cactaceae</taxon>
        <taxon>Cactoideae</taxon>
        <taxon>Echinocereeae</taxon>
        <taxon>Carnegiea</taxon>
    </lineage>
</organism>
<evidence type="ECO:0000313" key="4">
    <source>
        <dbReference type="EMBL" id="KAJ8431497.1"/>
    </source>
</evidence>
<dbReference type="OrthoDB" id="1301679at2759"/>
<feature type="region of interest" description="Disordered" evidence="2">
    <location>
        <begin position="280"/>
        <end position="310"/>
    </location>
</feature>
<feature type="region of interest" description="Disordered" evidence="2">
    <location>
        <begin position="228"/>
        <end position="257"/>
    </location>
</feature>
<dbReference type="AlphaFoldDB" id="A0A9Q1JUZ3"/>
<keyword evidence="5" id="KW-1185">Reference proteome</keyword>
<gene>
    <name evidence="4" type="ORF">Cgig2_003246</name>
</gene>
<feature type="compositionally biased region" description="Basic and acidic residues" evidence="2">
    <location>
        <begin position="245"/>
        <end position="257"/>
    </location>
</feature>
<dbReference type="Pfam" id="PF26130">
    <property type="entry name" value="PB1-like"/>
    <property type="match status" value="1"/>
</dbReference>
<dbReference type="EMBL" id="JAKOGI010000685">
    <property type="protein sequence ID" value="KAJ8431497.1"/>
    <property type="molecule type" value="Genomic_DNA"/>
</dbReference>
<sequence>MQMGLYFNITLHLHYGGKFEEIDDFIQYVGETGCRQIEHDCDKLSLPELGSILKEDCRYEGDVREFWWQSSQKSNELRRIIGDKEVVDMISRLGKSKIVHIFTIDQTLDGLVLVTQQFVDWHAAMTQPVRKHMVARSLFTPRLLLPETIDNEGQNSSLSTPVCGGNGKMACGGGKTLRRRFVAPGVLDRNRTPTSTLTLREMYAAEYDEKDDQTRGVTKKAKSATHLLISIGSGTDNGKDQGSSNEKDQGSGNDKGKSAVIMKPTVLLSANNALSHTQIETIVNNNTPNDEGGTSSPTMKRKRNPNAKPRGMNLVKEEKFKGGGIKNRKVQGGKEGKQPTIAEIFKATRKAKTGNLEGQHEEIISTADKHPEFSQFELIEKCFGSQDHDHVVCFGHGVTPKDVRGPQPSKVDLMIEIKEKNKQINSLTGRVDALESNHQKKIEEMKTTHEVQMTEMKESHQQDMAKIEDAHHKDMATVGDKLELLTKLVLHQRPHEMHLSGGKIWKIK</sequence>
<dbReference type="Proteomes" id="UP001153076">
    <property type="component" value="Unassembled WGS sequence"/>
</dbReference>
<evidence type="ECO:0000259" key="3">
    <source>
        <dbReference type="Pfam" id="PF26130"/>
    </source>
</evidence>
<feature type="compositionally biased region" description="Polar residues" evidence="2">
    <location>
        <begin position="232"/>
        <end position="244"/>
    </location>
</feature>
<evidence type="ECO:0000256" key="1">
    <source>
        <dbReference type="SAM" id="Coils"/>
    </source>
</evidence>
<name>A0A9Q1JUZ3_9CARY</name>
<keyword evidence="1" id="KW-0175">Coiled coil</keyword>
<proteinExistence type="predicted"/>
<dbReference type="InterPro" id="IPR058594">
    <property type="entry name" value="PB1-like_dom_pln"/>
</dbReference>
<reference evidence="4" key="1">
    <citation type="submission" date="2022-04" db="EMBL/GenBank/DDBJ databases">
        <title>Carnegiea gigantea Genome sequencing and assembly v2.</title>
        <authorList>
            <person name="Copetti D."/>
            <person name="Sanderson M.J."/>
            <person name="Burquez A."/>
            <person name="Wojciechowski M.F."/>
        </authorList>
    </citation>
    <scope>NUCLEOTIDE SEQUENCE</scope>
    <source>
        <strain evidence="4">SGP5-SGP5p</strain>
        <tissue evidence="4">Aerial part</tissue>
    </source>
</reference>
<feature type="domain" description="PB1-like" evidence="3">
    <location>
        <begin position="8"/>
        <end position="100"/>
    </location>
</feature>
<comment type="caution">
    <text evidence="4">The sequence shown here is derived from an EMBL/GenBank/DDBJ whole genome shotgun (WGS) entry which is preliminary data.</text>
</comment>